<evidence type="ECO:0000313" key="2">
    <source>
        <dbReference type="EMBL" id="MCJ2178209.1"/>
    </source>
</evidence>
<feature type="domain" description="HTH luxR-type" evidence="1">
    <location>
        <begin position="302"/>
        <end position="367"/>
    </location>
</feature>
<dbReference type="PRINTS" id="PR00038">
    <property type="entry name" value="HTHLUXR"/>
</dbReference>
<gene>
    <name evidence="2" type="ORF">MTR64_06520</name>
</gene>
<dbReference type="InterPro" id="IPR036388">
    <property type="entry name" value="WH-like_DNA-bd_sf"/>
</dbReference>
<dbReference type="InterPro" id="IPR000792">
    <property type="entry name" value="Tscrpt_reg_LuxR_C"/>
</dbReference>
<evidence type="ECO:0000313" key="3">
    <source>
        <dbReference type="Proteomes" id="UP001162880"/>
    </source>
</evidence>
<dbReference type="Gene3D" id="1.10.10.10">
    <property type="entry name" value="Winged helix-like DNA-binding domain superfamily/Winged helix DNA-binding domain"/>
    <property type="match status" value="1"/>
</dbReference>
<proteinExistence type="predicted"/>
<organism evidence="2 3">
    <name type="scientific">Novosphingobium album</name>
    <name type="common">ex Hu et al. 2023</name>
    <dbReference type="NCBI Taxonomy" id="2930093"/>
    <lineage>
        <taxon>Bacteria</taxon>
        <taxon>Pseudomonadati</taxon>
        <taxon>Pseudomonadota</taxon>
        <taxon>Alphaproteobacteria</taxon>
        <taxon>Sphingomonadales</taxon>
        <taxon>Sphingomonadaceae</taxon>
        <taxon>Novosphingobium</taxon>
    </lineage>
</organism>
<dbReference type="Pfam" id="PF00196">
    <property type="entry name" value="GerE"/>
    <property type="match status" value="1"/>
</dbReference>
<keyword evidence="3" id="KW-1185">Reference proteome</keyword>
<protein>
    <submittedName>
        <fullName evidence="2">Helix-turn-helix transcriptional regulator</fullName>
    </submittedName>
</protein>
<comment type="caution">
    <text evidence="2">The sequence shown here is derived from an EMBL/GenBank/DDBJ whole genome shotgun (WGS) entry which is preliminary data.</text>
</comment>
<dbReference type="SUPFAM" id="SSF46894">
    <property type="entry name" value="C-terminal effector domain of the bipartite response regulators"/>
    <property type="match status" value="1"/>
</dbReference>
<accession>A0ABT0AZT2</accession>
<evidence type="ECO:0000259" key="1">
    <source>
        <dbReference type="PROSITE" id="PS50043"/>
    </source>
</evidence>
<dbReference type="SMART" id="SM00421">
    <property type="entry name" value="HTH_LUXR"/>
    <property type="match status" value="1"/>
</dbReference>
<name>A0ABT0AZT2_9SPHN</name>
<dbReference type="RefSeq" id="WP_243992029.1">
    <property type="nucleotide sequence ID" value="NZ_JALHLE010000007.1"/>
</dbReference>
<dbReference type="InterPro" id="IPR016032">
    <property type="entry name" value="Sig_transdc_resp-reg_C-effctor"/>
</dbReference>
<dbReference type="Proteomes" id="UP001162880">
    <property type="component" value="Unassembled WGS sequence"/>
</dbReference>
<dbReference type="EMBL" id="JALHLE010000007">
    <property type="protein sequence ID" value="MCJ2178209.1"/>
    <property type="molecule type" value="Genomic_DNA"/>
</dbReference>
<reference evidence="2" key="1">
    <citation type="submission" date="2022-03" db="EMBL/GenBank/DDBJ databases">
        <title>Identification of a novel bacterium isolated from mangrove sediments.</title>
        <authorList>
            <person name="Pan X."/>
        </authorList>
    </citation>
    <scope>NUCLEOTIDE SEQUENCE</scope>
    <source>
        <strain evidence="2">B2580</strain>
    </source>
</reference>
<dbReference type="PROSITE" id="PS50043">
    <property type="entry name" value="HTH_LUXR_2"/>
    <property type="match status" value="1"/>
</dbReference>
<dbReference type="CDD" id="cd06170">
    <property type="entry name" value="LuxR_C_like"/>
    <property type="match status" value="1"/>
</dbReference>
<sequence length="372" mass="40682">MARIAAAFERAPFEELGWDNALRTLAEATHSSHGQMLAIGARHLAFNWVSGASPEFHSLLEGFDGYRPEVNYRVAAAGQPFEMAWEEHYDAIRAAHTDEQYMDAMRCLDIEHGAQMVLTQQPGAFFGLAVLRSASDGRSSEADRQVFAEAGQHVLSALRTQNAIEHQGMLMMQGSLEAMRTPAILLDAAARVCHVSEAAAPLLGMRTLQIRSRTLHAGCPAMDRALQARIALALSGAETGPSDLWIRSDAGLLLVDVRALPRQEWHFGFTPRVIVTLRSPLATPDGTHHHLAQEELEHDARHLAEALGLSSAEAHVVALLSRGHSRQEIAGLRGVSTQTVTTQLRNIFLKCGVRRESELATVARALTEIARH</sequence>